<reference evidence="5 6" key="1">
    <citation type="submission" date="2016-03" db="EMBL/GenBank/DDBJ databases">
        <title>Whole genome sequencing of Grifola frondosa 9006-11.</title>
        <authorList>
            <person name="Min B."/>
            <person name="Park H."/>
            <person name="Kim J.-G."/>
            <person name="Cho H."/>
            <person name="Oh Y.-L."/>
            <person name="Kong W.-S."/>
            <person name="Choi I.-G."/>
        </authorList>
    </citation>
    <scope>NUCLEOTIDE SEQUENCE [LARGE SCALE GENOMIC DNA]</scope>
    <source>
        <strain evidence="5 6">9006-11</strain>
    </source>
</reference>
<dbReference type="AlphaFoldDB" id="A0A1C7MI94"/>
<evidence type="ECO:0000256" key="1">
    <source>
        <dbReference type="ARBA" id="ARBA00022884"/>
    </source>
</evidence>
<keyword evidence="6" id="KW-1185">Reference proteome</keyword>
<dbReference type="InterPro" id="IPR035979">
    <property type="entry name" value="RBD_domain_sf"/>
</dbReference>
<organism evidence="5 6">
    <name type="scientific">Grifola frondosa</name>
    <name type="common">Maitake</name>
    <name type="synonym">Polyporus frondosus</name>
    <dbReference type="NCBI Taxonomy" id="5627"/>
    <lineage>
        <taxon>Eukaryota</taxon>
        <taxon>Fungi</taxon>
        <taxon>Dikarya</taxon>
        <taxon>Basidiomycota</taxon>
        <taxon>Agaricomycotina</taxon>
        <taxon>Agaricomycetes</taxon>
        <taxon>Polyporales</taxon>
        <taxon>Grifolaceae</taxon>
        <taxon>Grifola</taxon>
    </lineage>
</organism>
<dbReference type="STRING" id="5627.A0A1C7MI94"/>
<dbReference type="PANTHER" id="PTHR10501">
    <property type="entry name" value="U1 SMALL NUCLEAR RIBONUCLEOPROTEIN A/U2 SMALL NUCLEAR RIBONUCLEOPROTEIN B"/>
    <property type="match status" value="1"/>
</dbReference>
<dbReference type="Gene3D" id="3.30.70.330">
    <property type="match status" value="1"/>
</dbReference>
<dbReference type="SMART" id="SM00360">
    <property type="entry name" value="RRM"/>
    <property type="match status" value="1"/>
</dbReference>
<comment type="caution">
    <text evidence="5">The sequence shown here is derived from an EMBL/GenBank/DDBJ whole genome shotgun (WGS) entry which is preliminary data.</text>
</comment>
<dbReference type="EMBL" id="LUGG01000003">
    <property type="protein sequence ID" value="OBZ76560.1"/>
    <property type="molecule type" value="Genomic_DNA"/>
</dbReference>
<name>A0A1C7MI94_GRIFR</name>
<feature type="compositionally biased region" description="Basic and acidic residues" evidence="3">
    <location>
        <begin position="26"/>
        <end position="49"/>
    </location>
</feature>
<evidence type="ECO:0000313" key="6">
    <source>
        <dbReference type="Proteomes" id="UP000092993"/>
    </source>
</evidence>
<dbReference type="PROSITE" id="PS50102">
    <property type="entry name" value="RRM"/>
    <property type="match status" value="1"/>
</dbReference>
<dbReference type="Proteomes" id="UP000092993">
    <property type="component" value="Unassembled WGS sequence"/>
</dbReference>
<feature type="region of interest" description="Disordered" evidence="3">
    <location>
        <begin position="1"/>
        <end position="67"/>
    </location>
</feature>
<feature type="compositionally biased region" description="Acidic residues" evidence="3">
    <location>
        <begin position="50"/>
        <end position="64"/>
    </location>
</feature>
<protein>
    <recommendedName>
        <fullName evidence="4">RRM domain-containing protein</fullName>
    </recommendedName>
</protein>
<dbReference type="OrthoDB" id="277802at2759"/>
<dbReference type="SUPFAM" id="SSF54928">
    <property type="entry name" value="RNA-binding domain, RBD"/>
    <property type="match status" value="1"/>
</dbReference>
<dbReference type="InterPro" id="IPR012677">
    <property type="entry name" value="Nucleotide-bd_a/b_plait_sf"/>
</dbReference>
<evidence type="ECO:0000259" key="4">
    <source>
        <dbReference type="PROSITE" id="PS50102"/>
    </source>
</evidence>
<evidence type="ECO:0000313" key="5">
    <source>
        <dbReference type="EMBL" id="OBZ76560.1"/>
    </source>
</evidence>
<proteinExistence type="predicted"/>
<accession>A0A1C7MI94</accession>
<feature type="domain" description="RRM" evidence="4">
    <location>
        <begin position="82"/>
        <end position="169"/>
    </location>
</feature>
<dbReference type="InterPro" id="IPR000504">
    <property type="entry name" value="RRM_dom"/>
</dbReference>
<dbReference type="GO" id="GO:0003723">
    <property type="term" value="F:RNA binding"/>
    <property type="evidence" value="ECO:0007669"/>
    <property type="project" value="UniProtKB-UniRule"/>
</dbReference>
<gene>
    <name evidence="5" type="ORF">A0H81_03709</name>
</gene>
<evidence type="ECO:0000256" key="3">
    <source>
        <dbReference type="SAM" id="MobiDB-lite"/>
    </source>
</evidence>
<dbReference type="Pfam" id="PF00076">
    <property type="entry name" value="RRM_1"/>
    <property type="match status" value="1"/>
</dbReference>
<sequence length="179" mass="19908">MISQCILSTQRPNPNGNLANGTASSLEKRQREERMDEDQRQAKRERTDRDEDEGEEMEIEDDEETVKQAGGAIPAAVQQQSSRLMCLNLPQEVTEDVLSVLFQQYQGFLSTQVVQSPTPNAAGQKVKMAYVLFDSPDLAAVAKEALDGFALKKGWVIYSDVLDITESVDPTPQKEDNIC</sequence>
<feature type="compositionally biased region" description="Polar residues" evidence="3">
    <location>
        <begin position="1"/>
        <end position="25"/>
    </location>
</feature>
<evidence type="ECO:0000256" key="2">
    <source>
        <dbReference type="PROSITE-ProRule" id="PRU00176"/>
    </source>
</evidence>
<keyword evidence="1 2" id="KW-0694">RNA-binding</keyword>